<reference evidence="2 3" key="1">
    <citation type="journal article" date="2016" name="Mol. Biol. Evol.">
        <title>Comparative Genomics of Early-Diverging Mushroom-Forming Fungi Provides Insights into the Origins of Lignocellulose Decay Capabilities.</title>
        <authorList>
            <person name="Nagy L.G."/>
            <person name="Riley R."/>
            <person name="Tritt A."/>
            <person name="Adam C."/>
            <person name="Daum C."/>
            <person name="Floudas D."/>
            <person name="Sun H."/>
            <person name="Yadav J.S."/>
            <person name="Pangilinan J."/>
            <person name="Larsson K.H."/>
            <person name="Matsuura K."/>
            <person name="Barry K."/>
            <person name="Labutti K."/>
            <person name="Kuo R."/>
            <person name="Ohm R.A."/>
            <person name="Bhattacharya S.S."/>
            <person name="Shirouzu T."/>
            <person name="Yoshinaga Y."/>
            <person name="Martin F.M."/>
            <person name="Grigoriev I.V."/>
            <person name="Hibbett D.S."/>
        </authorList>
    </citation>
    <scope>NUCLEOTIDE SEQUENCE [LARGE SCALE GENOMIC DNA]</scope>
    <source>
        <strain evidence="2 3">HHB12029</strain>
    </source>
</reference>
<organism evidence="2 3">
    <name type="scientific">Exidia glandulosa HHB12029</name>
    <dbReference type="NCBI Taxonomy" id="1314781"/>
    <lineage>
        <taxon>Eukaryota</taxon>
        <taxon>Fungi</taxon>
        <taxon>Dikarya</taxon>
        <taxon>Basidiomycota</taxon>
        <taxon>Agaricomycotina</taxon>
        <taxon>Agaricomycetes</taxon>
        <taxon>Auriculariales</taxon>
        <taxon>Exidiaceae</taxon>
        <taxon>Exidia</taxon>
    </lineage>
</organism>
<name>A0A165CE05_EXIGL</name>
<feature type="region of interest" description="Disordered" evidence="1">
    <location>
        <begin position="163"/>
        <end position="232"/>
    </location>
</feature>
<evidence type="ECO:0000313" key="2">
    <source>
        <dbReference type="EMBL" id="KZV82300.1"/>
    </source>
</evidence>
<evidence type="ECO:0000313" key="3">
    <source>
        <dbReference type="Proteomes" id="UP000077266"/>
    </source>
</evidence>
<dbReference type="InParanoid" id="A0A165CE05"/>
<evidence type="ECO:0000256" key="1">
    <source>
        <dbReference type="SAM" id="MobiDB-lite"/>
    </source>
</evidence>
<feature type="compositionally biased region" description="Polar residues" evidence="1">
    <location>
        <begin position="190"/>
        <end position="202"/>
    </location>
</feature>
<proteinExistence type="predicted"/>
<accession>A0A165CE05</accession>
<gene>
    <name evidence="2" type="ORF">EXIGLDRAFT_702728</name>
</gene>
<dbReference type="Proteomes" id="UP000077266">
    <property type="component" value="Unassembled WGS sequence"/>
</dbReference>
<feature type="non-terminal residue" evidence="2">
    <location>
        <position position="232"/>
    </location>
</feature>
<keyword evidence="3" id="KW-1185">Reference proteome</keyword>
<sequence length="232" mass="26096">MHLLIKINGLLAPNLDVFPLRSNGQVHAWSIASITLGEIVTSRRPTAFAPDYPRADTRDGVGNGGAGRDCRELHNDVAGAGWRMRWIVHFYPRWPIRKLLSPNFAHKHHGAIRRRALKFESALRSRIYVSPQLSVLAKNAYHIIFDSAVFHEERLIDRKTNAPWRSTASRSTSRSRSPTRPQLLIPKSKACQSTPEEISARSTKPFLQEGPLTSNDTERQAIKDAGTISDFN</sequence>
<feature type="compositionally biased region" description="Low complexity" evidence="1">
    <location>
        <begin position="165"/>
        <end position="181"/>
    </location>
</feature>
<dbReference type="AlphaFoldDB" id="A0A165CE05"/>
<dbReference type="EMBL" id="KV426332">
    <property type="protein sequence ID" value="KZV82300.1"/>
    <property type="molecule type" value="Genomic_DNA"/>
</dbReference>
<protein>
    <submittedName>
        <fullName evidence="2">Uncharacterized protein</fullName>
    </submittedName>
</protein>